<dbReference type="OrthoDB" id="4490227at2759"/>
<keyword evidence="1" id="KW-0812">Transmembrane</keyword>
<proteinExistence type="predicted"/>
<dbReference type="EMBL" id="ML737127">
    <property type="protein sequence ID" value="KAE8343713.1"/>
    <property type="molecule type" value="Genomic_DNA"/>
</dbReference>
<dbReference type="AlphaFoldDB" id="A0A5N6YFT3"/>
<protein>
    <submittedName>
        <fullName evidence="2">Uncharacterized protein</fullName>
    </submittedName>
</protein>
<name>A0A5N6YFT3_9EURO</name>
<organism evidence="2">
    <name type="scientific">Aspergillus arachidicola</name>
    <dbReference type="NCBI Taxonomy" id="656916"/>
    <lineage>
        <taxon>Eukaryota</taxon>
        <taxon>Fungi</taxon>
        <taxon>Dikarya</taxon>
        <taxon>Ascomycota</taxon>
        <taxon>Pezizomycotina</taxon>
        <taxon>Eurotiomycetes</taxon>
        <taxon>Eurotiomycetidae</taxon>
        <taxon>Eurotiales</taxon>
        <taxon>Aspergillaceae</taxon>
        <taxon>Aspergillus</taxon>
        <taxon>Aspergillus subgen. Circumdati</taxon>
    </lineage>
</organism>
<evidence type="ECO:0000313" key="2">
    <source>
        <dbReference type="EMBL" id="KAE8343713.1"/>
    </source>
</evidence>
<keyword evidence="1" id="KW-1133">Transmembrane helix</keyword>
<dbReference type="Proteomes" id="UP000325558">
    <property type="component" value="Unassembled WGS sequence"/>
</dbReference>
<feature type="transmembrane region" description="Helical" evidence="1">
    <location>
        <begin position="20"/>
        <end position="38"/>
    </location>
</feature>
<evidence type="ECO:0000256" key="1">
    <source>
        <dbReference type="SAM" id="Phobius"/>
    </source>
</evidence>
<sequence>MVRQFETSFLSPLNLFFTMTHLRILAGTALLANFIIAVGNATPAHTLGVFEVDLIFPRNETSTLRPWTDSSAN</sequence>
<gene>
    <name evidence="2" type="ORF">BDV24DRAFT_128182</name>
</gene>
<keyword evidence="1" id="KW-0472">Membrane</keyword>
<reference evidence="2" key="1">
    <citation type="submission" date="2019-04" db="EMBL/GenBank/DDBJ databases">
        <title>Friends and foes A comparative genomics study of 23 Aspergillus species from section Flavi.</title>
        <authorList>
            <consortium name="DOE Joint Genome Institute"/>
            <person name="Kjaerbolling I."/>
            <person name="Vesth T."/>
            <person name="Frisvad J.C."/>
            <person name="Nybo J.L."/>
            <person name="Theobald S."/>
            <person name="Kildgaard S."/>
            <person name="Isbrandt T."/>
            <person name="Kuo A."/>
            <person name="Sato A."/>
            <person name="Lyhne E.K."/>
            <person name="Kogle M.E."/>
            <person name="Wiebenga A."/>
            <person name="Kun R.S."/>
            <person name="Lubbers R.J."/>
            <person name="Makela M.R."/>
            <person name="Barry K."/>
            <person name="Chovatia M."/>
            <person name="Clum A."/>
            <person name="Daum C."/>
            <person name="Haridas S."/>
            <person name="He G."/>
            <person name="LaButti K."/>
            <person name="Lipzen A."/>
            <person name="Mondo S."/>
            <person name="Riley R."/>
            <person name="Salamov A."/>
            <person name="Simmons B.A."/>
            <person name="Magnuson J.K."/>
            <person name="Henrissat B."/>
            <person name="Mortensen U.H."/>
            <person name="Larsen T.O."/>
            <person name="Devries R.P."/>
            <person name="Grigoriev I.V."/>
            <person name="Machida M."/>
            <person name="Baker S.E."/>
            <person name="Andersen M.R."/>
        </authorList>
    </citation>
    <scope>NUCLEOTIDE SEQUENCE</scope>
    <source>
        <strain evidence="2">CBS 117612</strain>
    </source>
</reference>
<accession>A0A5N6YFT3</accession>